<dbReference type="OMA" id="ICERFRY"/>
<protein>
    <submittedName>
        <fullName evidence="4">Metacaspase-1</fullName>
    </submittedName>
</protein>
<dbReference type="InterPro" id="IPR029030">
    <property type="entry name" value="Caspase-like_dom_sf"/>
</dbReference>
<keyword evidence="5" id="KW-1185">Reference proteome</keyword>
<dbReference type="GO" id="GO:0004197">
    <property type="term" value="F:cysteine-type endopeptidase activity"/>
    <property type="evidence" value="ECO:0007669"/>
    <property type="project" value="InterPro"/>
</dbReference>
<reference evidence="5" key="1">
    <citation type="journal article" date="2019" name="Nat. Commun.">
        <title>Expansion of phycobilisome linker gene families in mesophilic red algae.</title>
        <authorList>
            <person name="Lee J."/>
            <person name="Kim D."/>
            <person name="Bhattacharya D."/>
            <person name="Yoon H.S."/>
        </authorList>
    </citation>
    <scope>NUCLEOTIDE SEQUENCE [LARGE SCALE GENOMIC DNA]</scope>
    <source>
        <strain evidence="5">CCMP 1328</strain>
    </source>
</reference>
<evidence type="ECO:0000256" key="2">
    <source>
        <dbReference type="SAM" id="MobiDB-lite"/>
    </source>
</evidence>
<feature type="compositionally biased region" description="Low complexity" evidence="2">
    <location>
        <begin position="150"/>
        <end position="180"/>
    </location>
</feature>
<dbReference type="GO" id="GO:0005737">
    <property type="term" value="C:cytoplasm"/>
    <property type="evidence" value="ECO:0007669"/>
    <property type="project" value="TreeGrafter"/>
</dbReference>
<accession>A0A5J4YUY6</accession>
<evidence type="ECO:0000259" key="3">
    <source>
        <dbReference type="Pfam" id="PF00656"/>
    </source>
</evidence>
<feature type="compositionally biased region" description="Pro residues" evidence="2">
    <location>
        <begin position="38"/>
        <end position="51"/>
    </location>
</feature>
<feature type="region of interest" description="Disordered" evidence="2">
    <location>
        <begin position="150"/>
        <end position="194"/>
    </location>
</feature>
<evidence type="ECO:0000256" key="1">
    <source>
        <dbReference type="ARBA" id="ARBA00009005"/>
    </source>
</evidence>
<dbReference type="InterPro" id="IPR050452">
    <property type="entry name" value="Metacaspase"/>
</dbReference>
<feature type="domain" description="Peptidase C14 caspase" evidence="3">
    <location>
        <begin position="198"/>
        <end position="497"/>
    </location>
</feature>
<sequence>MWSSSYAPGSAPQQPGTFYGAQPPPPPQQQQQQYGAPVPGPPAQYGAPPPANGQAVYSQGQPAYAGYQPAQPHYGAPVPGQPAPYGAPPPANGQAAYPQGQPAYTGYQPAQPQPYQQYPPEQPILASMVSSNALGTKKLSINYYQDSRLPASAQQPQAPQYYQQQPQTPQYYQQQSQAPPVQHPGYGPAAPKAPATGRRKAVLIGINYTGTRNQLKGCVNDVRFIKHLLQTRFGFKDEDFFILTDEDPKISGVRRAAPTRYNIIDALRWLIGGVTAGDSLFFHFSGHGSQVRDTNGDEEDGYDETILPVDFQRAGQIVDDELHAILVKPLPAGARLTALIDACHSGTGLDLPYVMDVDQYDPSAVAASGYGRGAQQRGGGNERGLIGAMIGAGLMASASYGAPPPNKRKKYQKKVPLAPACAGDAVLFSGCDDHQTSADTSGLSGGTSTGAMTYCFVEAIEHGSVSDWHQYTYGSLLSTMRSKLLKKGYKQRPQLSSGKPMSASTPFRI</sequence>
<evidence type="ECO:0000313" key="5">
    <source>
        <dbReference type="Proteomes" id="UP000324585"/>
    </source>
</evidence>
<comment type="caution">
    <text evidence="4">The sequence shown here is derived from an EMBL/GenBank/DDBJ whole genome shotgun (WGS) entry which is preliminary data.</text>
</comment>
<dbReference type="Proteomes" id="UP000324585">
    <property type="component" value="Unassembled WGS sequence"/>
</dbReference>
<organism evidence="4 5">
    <name type="scientific">Porphyridium purpureum</name>
    <name type="common">Red alga</name>
    <name type="synonym">Porphyridium cruentum</name>
    <dbReference type="NCBI Taxonomy" id="35688"/>
    <lineage>
        <taxon>Eukaryota</taxon>
        <taxon>Rhodophyta</taxon>
        <taxon>Bangiophyceae</taxon>
        <taxon>Porphyridiales</taxon>
        <taxon>Porphyridiaceae</taxon>
        <taxon>Porphyridium</taxon>
    </lineage>
</organism>
<proteinExistence type="inferred from homology"/>
<feature type="compositionally biased region" description="Low complexity" evidence="2">
    <location>
        <begin position="92"/>
        <end position="119"/>
    </location>
</feature>
<dbReference type="Gene3D" id="3.40.50.12660">
    <property type="match status" value="1"/>
</dbReference>
<dbReference type="PANTHER" id="PTHR48104:SF30">
    <property type="entry name" value="METACASPASE-1"/>
    <property type="match status" value="1"/>
</dbReference>
<feature type="compositionally biased region" description="Polar residues" evidence="2">
    <location>
        <begin position="493"/>
        <end position="509"/>
    </location>
</feature>
<dbReference type="GO" id="GO:0006508">
    <property type="term" value="P:proteolysis"/>
    <property type="evidence" value="ECO:0007669"/>
    <property type="project" value="InterPro"/>
</dbReference>
<dbReference type="InterPro" id="IPR011600">
    <property type="entry name" value="Pept_C14_caspase"/>
</dbReference>
<dbReference type="AlphaFoldDB" id="A0A5J4YUY6"/>
<feature type="region of interest" description="Disordered" evidence="2">
    <location>
        <begin position="488"/>
        <end position="509"/>
    </location>
</feature>
<feature type="region of interest" description="Disordered" evidence="2">
    <location>
        <begin position="1"/>
        <end position="119"/>
    </location>
</feature>
<dbReference type="SUPFAM" id="SSF52129">
    <property type="entry name" value="Caspase-like"/>
    <property type="match status" value="1"/>
</dbReference>
<name>A0A5J4YUY6_PORPP</name>
<gene>
    <name evidence="4" type="ORF">FVE85_2745</name>
</gene>
<feature type="compositionally biased region" description="Polar residues" evidence="2">
    <location>
        <begin position="1"/>
        <end position="16"/>
    </location>
</feature>
<comment type="similarity">
    <text evidence="1">Belongs to the peptidase C14B family.</text>
</comment>
<evidence type="ECO:0000313" key="4">
    <source>
        <dbReference type="EMBL" id="KAA8494504.1"/>
    </source>
</evidence>
<feature type="compositionally biased region" description="Pro residues" evidence="2">
    <location>
        <begin position="79"/>
        <end position="91"/>
    </location>
</feature>
<dbReference type="OrthoDB" id="3223806at2759"/>
<dbReference type="Pfam" id="PF00656">
    <property type="entry name" value="Peptidase_C14"/>
    <property type="match status" value="1"/>
</dbReference>
<dbReference type="EMBL" id="VRMN01000004">
    <property type="protein sequence ID" value="KAA8494504.1"/>
    <property type="molecule type" value="Genomic_DNA"/>
</dbReference>
<dbReference type="PANTHER" id="PTHR48104">
    <property type="entry name" value="METACASPASE-4"/>
    <property type="match status" value="1"/>
</dbReference>